<dbReference type="PANTHER" id="PTHR32035:SF3">
    <property type="entry name" value="SMALL RIBOSOMAL SUBUNIT PROTEIN MS38"/>
    <property type="match status" value="1"/>
</dbReference>
<dbReference type="EMBL" id="JAMYWD010000004">
    <property type="protein sequence ID" value="KAJ4973625.1"/>
    <property type="molecule type" value="Genomic_DNA"/>
</dbReference>
<evidence type="ECO:0000256" key="4">
    <source>
        <dbReference type="ARBA" id="ARBA00035682"/>
    </source>
</evidence>
<organism evidence="6 7">
    <name type="scientific">Protea cynaroides</name>
    <dbReference type="NCBI Taxonomy" id="273540"/>
    <lineage>
        <taxon>Eukaryota</taxon>
        <taxon>Viridiplantae</taxon>
        <taxon>Streptophyta</taxon>
        <taxon>Embryophyta</taxon>
        <taxon>Tracheophyta</taxon>
        <taxon>Spermatophyta</taxon>
        <taxon>Magnoliopsida</taxon>
        <taxon>Proteales</taxon>
        <taxon>Proteaceae</taxon>
        <taxon>Protea</taxon>
    </lineage>
</organism>
<evidence type="ECO:0000256" key="1">
    <source>
        <dbReference type="ARBA" id="ARBA00004173"/>
    </source>
</evidence>
<dbReference type="Proteomes" id="UP001141806">
    <property type="component" value="Unassembled WGS sequence"/>
</dbReference>
<dbReference type="PANTHER" id="PTHR32035">
    <property type="entry name" value="AURORA KINASE A-INTERACTING PROTEIN"/>
    <property type="match status" value="1"/>
</dbReference>
<evidence type="ECO:0000313" key="7">
    <source>
        <dbReference type="Proteomes" id="UP001141806"/>
    </source>
</evidence>
<evidence type="ECO:0000256" key="3">
    <source>
        <dbReference type="ARBA" id="ARBA00035647"/>
    </source>
</evidence>
<comment type="caution">
    <text evidence="6">The sequence shown here is derived from an EMBL/GenBank/DDBJ whole genome shotgun (WGS) entry which is preliminary data.</text>
</comment>
<evidence type="ECO:0000256" key="2">
    <source>
        <dbReference type="ARBA" id="ARBA00023128"/>
    </source>
</evidence>
<evidence type="ECO:0000313" key="6">
    <source>
        <dbReference type="EMBL" id="KAJ4973625.1"/>
    </source>
</evidence>
<name>A0A9Q0KN91_9MAGN</name>
<proteinExistence type="inferred from homology"/>
<feature type="domain" description="Ribosomal protein mS38 C-terminal" evidence="5">
    <location>
        <begin position="109"/>
        <end position="139"/>
    </location>
</feature>
<gene>
    <name evidence="6" type="ORF">NE237_006799</name>
</gene>
<dbReference type="GO" id="GO:0005739">
    <property type="term" value="C:mitochondrion"/>
    <property type="evidence" value="ECO:0007669"/>
    <property type="project" value="UniProtKB-SubCell"/>
</dbReference>
<sequence length="139" mass="16096">MSGFVHKFMKRPHGLRIISSFNSPQPSSLVTPFVLHHTHGHECKPEYLCNPNPILDSIRGEKPTNVKPSWIYPSFPFGYFLNHVSPTGFDPVVSQDADDVVSGNDHSLWADSVKKKRKRMMNKHKYKKLRKRLRRKTKT</sequence>
<keyword evidence="7" id="KW-1185">Reference proteome</keyword>
<comment type="similarity">
    <text evidence="3">Belongs to the mitochondrion-specific ribosomal protein mS38 family.</text>
</comment>
<reference evidence="6" key="1">
    <citation type="journal article" date="2023" name="Plant J.">
        <title>The genome of the king protea, Protea cynaroides.</title>
        <authorList>
            <person name="Chang J."/>
            <person name="Duong T.A."/>
            <person name="Schoeman C."/>
            <person name="Ma X."/>
            <person name="Roodt D."/>
            <person name="Barker N."/>
            <person name="Li Z."/>
            <person name="Van de Peer Y."/>
            <person name="Mizrachi E."/>
        </authorList>
    </citation>
    <scope>NUCLEOTIDE SEQUENCE</scope>
    <source>
        <tissue evidence="6">Young leaves</tissue>
    </source>
</reference>
<evidence type="ECO:0000259" key="5">
    <source>
        <dbReference type="SMART" id="SM01155"/>
    </source>
</evidence>
<accession>A0A9Q0KN91</accession>
<dbReference type="Pfam" id="PF08213">
    <property type="entry name" value="COX24_C"/>
    <property type="match status" value="1"/>
</dbReference>
<dbReference type="OrthoDB" id="1932216at2759"/>
<comment type="subcellular location">
    <subcellularLocation>
        <location evidence="1">Mitochondrion</location>
    </subcellularLocation>
</comment>
<dbReference type="InterPro" id="IPR013177">
    <property type="entry name" value="Ribosomal_mS38_C"/>
</dbReference>
<dbReference type="AlphaFoldDB" id="A0A9Q0KN91"/>
<dbReference type="SMART" id="SM01155">
    <property type="entry name" value="DUF1713"/>
    <property type="match status" value="1"/>
</dbReference>
<protein>
    <recommendedName>
        <fullName evidence="4">Small ribosomal subunit protein mS38</fullName>
    </recommendedName>
</protein>
<keyword evidence="2" id="KW-0496">Mitochondrion</keyword>